<dbReference type="InterPro" id="IPR016181">
    <property type="entry name" value="Acyl_CoA_acyltransferase"/>
</dbReference>
<dbReference type="SUPFAM" id="SSF55729">
    <property type="entry name" value="Acyl-CoA N-acyltransferases (Nat)"/>
    <property type="match status" value="1"/>
</dbReference>
<name>A0A1W2LSN1_9PSEU</name>
<accession>A0A1W2LSN1</accession>
<dbReference type="OrthoDB" id="4320794at2"/>
<dbReference type="Gene3D" id="3.40.630.30">
    <property type="match status" value="1"/>
</dbReference>
<evidence type="ECO:0000313" key="2">
    <source>
        <dbReference type="Proteomes" id="UP000076660"/>
    </source>
</evidence>
<dbReference type="AlphaFoldDB" id="A0A1W2LSN1"/>
<dbReference type="RefSeq" id="WP_063274430.1">
    <property type="nucleotide sequence ID" value="NZ_LQMT02000020.1"/>
</dbReference>
<sequence length="147" mass="16383">MTGQRARFRRAVPDDADTLWSLYLCGDRDELAWRLAGADMERSTVYHVVELDREVAAVFALTELGRLRPGSPRRVLLHEIKLKPSFRGRNVPEDVFTWLAQTIGAGGETDLIVLAPPVENPPLMADRGMVKAYHAFKWPASAEGVPS</sequence>
<dbReference type="Proteomes" id="UP000076660">
    <property type="component" value="Unassembled WGS sequence"/>
</dbReference>
<protein>
    <recommendedName>
        <fullName evidence="3">N-acetyltransferase domain-containing protein</fullName>
    </recommendedName>
</protein>
<evidence type="ECO:0008006" key="3">
    <source>
        <dbReference type="Google" id="ProtNLM"/>
    </source>
</evidence>
<dbReference type="EMBL" id="LQMT02000020">
    <property type="protein sequence ID" value="ONF67867.1"/>
    <property type="molecule type" value="Genomic_DNA"/>
</dbReference>
<comment type="caution">
    <text evidence="1">The sequence shown here is derived from an EMBL/GenBank/DDBJ whole genome shotgun (WGS) entry which is preliminary data.</text>
</comment>
<gene>
    <name evidence="1" type="ORF">AVR91_0220690</name>
</gene>
<reference evidence="1 2" key="1">
    <citation type="submission" date="2016-12" db="EMBL/GenBank/DDBJ databases">
        <title>Amycolatopsis keratiniphila subsp. keratiniphila genome sequencing and assembly.</title>
        <authorList>
            <person name="Mayilraj S."/>
            <person name="Kaur N."/>
        </authorList>
    </citation>
    <scope>NUCLEOTIDE SEQUENCE [LARGE SCALE GENOMIC DNA]</scope>
    <source>
        <strain evidence="1 2">DSM 44409</strain>
    </source>
</reference>
<evidence type="ECO:0000313" key="1">
    <source>
        <dbReference type="EMBL" id="ONF67867.1"/>
    </source>
</evidence>
<organism evidence="1 2">
    <name type="scientific">Amycolatopsis keratiniphila subsp. keratiniphila</name>
    <dbReference type="NCBI Taxonomy" id="227715"/>
    <lineage>
        <taxon>Bacteria</taxon>
        <taxon>Bacillati</taxon>
        <taxon>Actinomycetota</taxon>
        <taxon>Actinomycetes</taxon>
        <taxon>Pseudonocardiales</taxon>
        <taxon>Pseudonocardiaceae</taxon>
        <taxon>Amycolatopsis</taxon>
        <taxon>Amycolatopsis japonica group</taxon>
    </lineage>
</organism>
<proteinExistence type="predicted"/>